<evidence type="ECO:0000313" key="3">
    <source>
        <dbReference type="Proteomes" id="UP000214746"/>
    </source>
</evidence>
<reference evidence="2" key="1">
    <citation type="submission" date="2018-06" db="EMBL/GenBank/DDBJ databases">
        <title>Paenibacillus xerothermodurans sp. nov. an extremely dry heat resistant spore forming bacterium isolated from the soil of Cape Canaveral, Florida.</title>
        <authorList>
            <person name="Seuylemezian A."/>
            <person name="Kaur N."/>
            <person name="Patil P."/>
            <person name="Patil P."/>
            <person name="Mayilraj S."/>
            <person name="Vaishampayan P."/>
        </authorList>
    </citation>
    <scope>NUCLEOTIDE SEQUENCE [LARGE SCALE GENOMIC DNA]</scope>
    <source>
        <strain evidence="2">ATCC 27380</strain>
    </source>
</reference>
<evidence type="ECO:0000313" key="2">
    <source>
        <dbReference type="EMBL" id="PZE19551.1"/>
    </source>
</evidence>
<protein>
    <submittedName>
        <fullName evidence="2">DUF2892 domain-containing protein</fullName>
    </submittedName>
</protein>
<dbReference type="RefSeq" id="WP_089201298.1">
    <property type="nucleotide sequence ID" value="NZ_NHRJ02000015.1"/>
</dbReference>
<sequence>MKCNVGNTERIVRMSIGGAIMLSGLYYRRWWGLLGLAPILTGAFRYCPANNMLGLDNCQRKNTNIAMTNSPA</sequence>
<evidence type="ECO:0000259" key="1">
    <source>
        <dbReference type="Pfam" id="PF11127"/>
    </source>
</evidence>
<dbReference type="Pfam" id="PF11127">
    <property type="entry name" value="YgaP-like_TM"/>
    <property type="match status" value="1"/>
</dbReference>
<dbReference type="Proteomes" id="UP000214746">
    <property type="component" value="Unassembled WGS sequence"/>
</dbReference>
<dbReference type="InterPro" id="IPR021309">
    <property type="entry name" value="YgaP-like_TM"/>
</dbReference>
<dbReference type="EMBL" id="NHRJ02000015">
    <property type="protein sequence ID" value="PZE19551.1"/>
    <property type="molecule type" value="Genomic_DNA"/>
</dbReference>
<name>A0A2W1N8U1_PAEXE</name>
<comment type="caution">
    <text evidence="2">The sequence shown here is derived from an EMBL/GenBank/DDBJ whole genome shotgun (WGS) entry which is preliminary data.</text>
</comment>
<accession>A0A2W1N8U1</accession>
<dbReference type="OrthoDB" id="5405951at2"/>
<feature type="domain" description="Inner membrane protein YgaP-like transmembrane" evidence="1">
    <location>
        <begin position="1"/>
        <end position="61"/>
    </location>
</feature>
<dbReference type="AlphaFoldDB" id="A0A2W1N8U1"/>
<gene>
    <name evidence="2" type="ORF">CBW46_017675</name>
</gene>
<organism evidence="2 3">
    <name type="scientific">Paenibacillus xerothermodurans</name>
    <dbReference type="NCBI Taxonomy" id="1977292"/>
    <lineage>
        <taxon>Bacteria</taxon>
        <taxon>Bacillati</taxon>
        <taxon>Bacillota</taxon>
        <taxon>Bacilli</taxon>
        <taxon>Bacillales</taxon>
        <taxon>Paenibacillaceae</taxon>
        <taxon>Paenibacillus</taxon>
    </lineage>
</organism>
<keyword evidence="3" id="KW-1185">Reference proteome</keyword>
<proteinExistence type="predicted"/>